<proteinExistence type="predicted"/>
<evidence type="ECO:0000259" key="3">
    <source>
        <dbReference type="Pfam" id="PF07645"/>
    </source>
</evidence>
<keyword evidence="2" id="KW-0732">Signal</keyword>
<dbReference type="GO" id="GO:0005509">
    <property type="term" value="F:calcium ion binding"/>
    <property type="evidence" value="ECO:0007669"/>
    <property type="project" value="InterPro"/>
</dbReference>
<dbReference type="AlphaFoldDB" id="A0A7M7J4N5"/>
<organism evidence="4 5">
    <name type="scientific">Varroa destructor</name>
    <name type="common">Honeybee mite</name>
    <dbReference type="NCBI Taxonomy" id="109461"/>
    <lineage>
        <taxon>Eukaryota</taxon>
        <taxon>Metazoa</taxon>
        <taxon>Ecdysozoa</taxon>
        <taxon>Arthropoda</taxon>
        <taxon>Chelicerata</taxon>
        <taxon>Arachnida</taxon>
        <taxon>Acari</taxon>
        <taxon>Parasitiformes</taxon>
        <taxon>Mesostigmata</taxon>
        <taxon>Gamasina</taxon>
        <taxon>Dermanyssoidea</taxon>
        <taxon>Varroidae</taxon>
        <taxon>Varroa</taxon>
    </lineage>
</organism>
<feature type="domain" description="NOTCH1 EGF-like calcium-binding" evidence="3">
    <location>
        <begin position="216"/>
        <end position="246"/>
    </location>
</feature>
<accession>A0A7M7J4N5</accession>
<dbReference type="Gene3D" id="2.10.25.10">
    <property type="entry name" value="Laminin"/>
    <property type="match status" value="1"/>
</dbReference>
<name>A0A7M7J4N5_VARDE</name>
<feature type="chain" id="PRO_5029878572" description="NOTCH1 EGF-like calcium-binding domain-containing protein" evidence="2">
    <location>
        <begin position="20"/>
        <end position="249"/>
    </location>
</feature>
<dbReference type="OrthoDB" id="5985519at2759"/>
<keyword evidence="5" id="KW-1185">Reference proteome</keyword>
<dbReference type="KEGG" id="vde:111244224"/>
<dbReference type="GeneID" id="111244224"/>
<dbReference type="PROSITE" id="PS01187">
    <property type="entry name" value="EGF_CA"/>
    <property type="match status" value="1"/>
</dbReference>
<dbReference type="Proteomes" id="UP000594260">
    <property type="component" value="Unplaced"/>
</dbReference>
<evidence type="ECO:0000256" key="2">
    <source>
        <dbReference type="SAM" id="SignalP"/>
    </source>
</evidence>
<dbReference type="EnsemblMetazoa" id="XM_022791067">
    <property type="protein sequence ID" value="XP_022646802"/>
    <property type="gene ID" value="LOC111244224"/>
</dbReference>
<sequence>MRTLLLSAVCALTIAIGLSKDVDTPVDNLLPYLQRCCLLGQEFARSRLSCDEAKLSAAHRQHIAVSNYKGVSNISCTISASFCCQEALEREVHCDQGINAALAYSVCSQQTDLTAKACCNWCTAGRLRQKRGDSCEELSEEIPLHVREAFTSCCQQIPSMKTQRQCGNNQCNNNVTCVAPTETCAFDDQNCHYRCIESSMSCGVGYKMDELGHCQDIDECALRIHSCAPHEVCFNEYGTYRCRTCNCEE</sequence>
<dbReference type="Pfam" id="PF07645">
    <property type="entry name" value="EGF_CA"/>
    <property type="match status" value="1"/>
</dbReference>
<evidence type="ECO:0000313" key="4">
    <source>
        <dbReference type="EnsemblMetazoa" id="XP_022646802"/>
    </source>
</evidence>
<feature type="signal peptide" evidence="2">
    <location>
        <begin position="1"/>
        <end position="19"/>
    </location>
</feature>
<dbReference type="InterPro" id="IPR049883">
    <property type="entry name" value="NOTCH1_EGF-like"/>
</dbReference>
<evidence type="ECO:0000256" key="1">
    <source>
        <dbReference type="ARBA" id="ARBA00023157"/>
    </source>
</evidence>
<keyword evidence="1" id="KW-1015">Disulfide bond</keyword>
<dbReference type="RefSeq" id="XP_022646802.1">
    <property type="nucleotide sequence ID" value="XM_022791067.1"/>
</dbReference>
<evidence type="ECO:0000313" key="5">
    <source>
        <dbReference type="Proteomes" id="UP000594260"/>
    </source>
</evidence>
<reference evidence="4" key="1">
    <citation type="submission" date="2021-01" db="UniProtKB">
        <authorList>
            <consortium name="EnsemblMetazoa"/>
        </authorList>
    </citation>
    <scope>IDENTIFICATION</scope>
</reference>
<dbReference type="InterPro" id="IPR018097">
    <property type="entry name" value="EGF_Ca-bd_CS"/>
</dbReference>
<protein>
    <recommendedName>
        <fullName evidence="3">NOTCH1 EGF-like calcium-binding domain-containing protein</fullName>
    </recommendedName>
</protein>
<dbReference type="InParanoid" id="A0A7M7J4N5"/>